<name>A0A6C0IRE8_9ZZZZ</name>
<evidence type="ECO:0000313" key="1">
    <source>
        <dbReference type="EMBL" id="QHT95592.1"/>
    </source>
</evidence>
<reference evidence="1" key="1">
    <citation type="journal article" date="2020" name="Nature">
        <title>Giant virus diversity and host interactions through global metagenomics.</title>
        <authorList>
            <person name="Schulz F."/>
            <person name="Roux S."/>
            <person name="Paez-Espino D."/>
            <person name="Jungbluth S."/>
            <person name="Walsh D.A."/>
            <person name="Denef V.J."/>
            <person name="McMahon K.D."/>
            <person name="Konstantinidis K.T."/>
            <person name="Eloe-Fadrosh E.A."/>
            <person name="Kyrpides N.C."/>
            <person name="Woyke T."/>
        </authorList>
    </citation>
    <scope>NUCLEOTIDE SEQUENCE</scope>
    <source>
        <strain evidence="1">GVMAG-M-3300024261-8</strain>
    </source>
</reference>
<sequence length="75" mass="8666">MPETINVEHLDSVVKNVISKFAVRANVGLEKYGTNLDRQDLQTIDWITHAQEELMDGILYLEKLKQQYTTSTDKQ</sequence>
<organism evidence="1">
    <name type="scientific">viral metagenome</name>
    <dbReference type="NCBI Taxonomy" id="1070528"/>
    <lineage>
        <taxon>unclassified sequences</taxon>
        <taxon>metagenomes</taxon>
        <taxon>organismal metagenomes</taxon>
    </lineage>
</organism>
<dbReference type="EMBL" id="MN740242">
    <property type="protein sequence ID" value="QHT95592.1"/>
    <property type="molecule type" value="Genomic_DNA"/>
</dbReference>
<protein>
    <submittedName>
        <fullName evidence="1">Uncharacterized protein</fullName>
    </submittedName>
</protein>
<dbReference type="AlphaFoldDB" id="A0A6C0IRE8"/>
<accession>A0A6C0IRE8</accession>
<proteinExistence type="predicted"/>